<evidence type="ECO:0000313" key="8">
    <source>
        <dbReference type="Proteomes" id="UP000054342"/>
    </source>
</evidence>
<dbReference type="RefSeq" id="XP_013322471.1">
    <property type="nucleotide sequence ID" value="XM_013467017.1"/>
</dbReference>
<dbReference type="EC" id="4.3.2.9" evidence="1"/>
<proteinExistence type="predicted"/>
<organism evidence="7 8">
    <name type="scientific">Exophiala xenobiotica</name>
    <dbReference type="NCBI Taxonomy" id="348802"/>
    <lineage>
        <taxon>Eukaryota</taxon>
        <taxon>Fungi</taxon>
        <taxon>Dikarya</taxon>
        <taxon>Ascomycota</taxon>
        <taxon>Pezizomycotina</taxon>
        <taxon>Eurotiomycetes</taxon>
        <taxon>Chaetothyriomycetidae</taxon>
        <taxon>Chaetothyriales</taxon>
        <taxon>Herpotrichiellaceae</taxon>
        <taxon>Exophiala</taxon>
    </lineage>
</organism>
<keyword evidence="6" id="KW-0812">Transmembrane</keyword>
<reference evidence="7 8" key="1">
    <citation type="submission" date="2015-01" db="EMBL/GenBank/DDBJ databases">
        <title>The Genome Sequence of Exophiala xenobiotica CBS118157.</title>
        <authorList>
            <consortium name="The Broad Institute Genomics Platform"/>
            <person name="Cuomo C."/>
            <person name="de Hoog S."/>
            <person name="Gorbushina A."/>
            <person name="Stielow B."/>
            <person name="Teixiera M."/>
            <person name="Abouelleil A."/>
            <person name="Chapman S.B."/>
            <person name="Priest M."/>
            <person name="Young S.K."/>
            <person name="Wortman J."/>
            <person name="Nusbaum C."/>
            <person name="Birren B."/>
        </authorList>
    </citation>
    <scope>NUCLEOTIDE SEQUENCE [LARGE SCALE GENOMIC DNA]</scope>
    <source>
        <strain evidence="7 8">CBS 118157</strain>
    </source>
</reference>
<protein>
    <recommendedName>
        <fullName evidence="1">gamma-glutamylcyclotransferase</fullName>
        <ecNumber evidence="1">4.3.2.9</ecNumber>
    </recommendedName>
</protein>
<name>A0A0D2DHV9_9EURO</name>
<evidence type="ECO:0000256" key="4">
    <source>
        <dbReference type="PIRSR" id="PIRSR617939-2"/>
    </source>
</evidence>
<sequence length="365" mass="41055">MEQPASDLSCLRQWYDSFNLLPRSRPRYTDPIPVTSHERQQQSLNDTSLESPLSPAKALSKPGAPSVLYLGYGSNLSAETFRGKRNIKPLSQVNVVVPSLSLTFDLPGVPYSEPCFGNVRLRDASAIEQSHEDWRNQDYHKDRWKKGLVGVVYEVTAEDFAHIIATEGGGSGYQDVLVDCYALNGEPTEDVPWKPAGETFKAHTLFAPTNAARPDPSYAQPSPRYLKLITDGASEHGLPLEYQAFLHQIRTYHPTTTKQQLGLFIFLTVWSPFFLFIFSGAGIFLRPDGTYPKWLATLIRAIFTAVWTSYDDFFKPAFGDGERTIGDEEDDEDHDPSDIFREKEPLIESVKQPQYGSVEVVERIV</sequence>
<dbReference type="OrthoDB" id="2017317at2759"/>
<dbReference type="STRING" id="348802.A0A0D2DHV9"/>
<evidence type="ECO:0000256" key="3">
    <source>
        <dbReference type="PIRSR" id="PIRSR617939-1"/>
    </source>
</evidence>
<dbReference type="InterPro" id="IPR013024">
    <property type="entry name" value="GGCT-like"/>
</dbReference>
<feature type="binding site" evidence="4">
    <location>
        <begin position="69"/>
        <end position="74"/>
    </location>
    <ligand>
        <name>substrate</name>
    </ligand>
</feature>
<dbReference type="GeneID" id="25323866"/>
<keyword evidence="2" id="KW-0456">Lyase</keyword>
<evidence type="ECO:0000256" key="5">
    <source>
        <dbReference type="SAM" id="MobiDB-lite"/>
    </source>
</evidence>
<dbReference type="EMBL" id="KN847317">
    <property type="protein sequence ID" value="KIW61887.1"/>
    <property type="molecule type" value="Genomic_DNA"/>
</dbReference>
<feature type="active site" description="Proton acceptor" evidence="3">
    <location>
        <position position="167"/>
    </location>
</feature>
<keyword evidence="6" id="KW-1133">Transmembrane helix</keyword>
<gene>
    <name evidence="7" type="ORF">PV05_01958</name>
</gene>
<dbReference type="HOGENOM" id="CLU_030506_1_0_1"/>
<dbReference type="InterPro" id="IPR017939">
    <property type="entry name" value="G-Glutamylcylcotransferase"/>
</dbReference>
<feature type="compositionally biased region" description="Polar residues" evidence="5">
    <location>
        <begin position="41"/>
        <end position="51"/>
    </location>
</feature>
<evidence type="ECO:0000256" key="2">
    <source>
        <dbReference type="ARBA" id="ARBA00023239"/>
    </source>
</evidence>
<accession>A0A0D2DHV9</accession>
<dbReference type="GO" id="GO:0003839">
    <property type="term" value="F:gamma-glutamylcyclotransferase activity"/>
    <property type="evidence" value="ECO:0007669"/>
    <property type="project" value="UniProtKB-EC"/>
</dbReference>
<feature type="binding site" evidence="4">
    <location>
        <position position="225"/>
    </location>
    <ligand>
        <name>substrate</name>
    </ligand>
</feature>
<evidence type="ECO:0000313" key="7">
    <source>
        <dbReference type="EMBL" id="KIW61887.1"/>
    </source>
</evidence>
<dbReference type="PANTHER" id="PTHR12935:SF0">
    <property type="entry name" value="GAMMA-GLUTAMYLCYCLOTRANSFERASE"/>
    <property type="match status" value="1"/>
</dbReference>
<dbReference type="Proteomes" id="UP000054342">
    <property type="component" value="Unassembled WGS sequence"/>
</dbReference>
<keyword evidence="6" id="KW-0472">Membrane</keyword>
<dbReference type="AlphaFoldDB" id="A0A0D2DHV9"/>
<feature type="transmembrane region" description="Helical" evidence="6">
    <location>
        <begin position="261"/>
        <end position="285"/>
    </location>
</feature>
<dbReference type="PANTHER" id="PTHR12935">
    <property type="entry name" value="GAMMA-GLUTAMYLCYCLOTRANSFERASE"/>
    <property type="match status" value="1"/>
</dbReference>
<evidence type="ECO:0000256" key="1">
    <source>
        <dbReference type="ARBA" id="ARBA00012346"/>
    </source>
</evidence>
<evidence type="ECO:0000256" key="6">
    <source>
        <dbReference type="SAM" id="Phobius"/>
    </source>
</evidence>
<dbReference type="Gene3D" id="3.10.490.10">
    <property type="entry name" value="Gamma-glutamyl cyclotransferase-like"/>
    <property type="match status" value="1"/>
</dbReference>
<feature type="region of interest" description="Disordered" evidence="5">
    <location>
        <begin position="26"/>
        <end position="61"/>
    </location>
</feature>
<dbReference type="CDD" id="cd06661">
    <property type="entry name" value="GGCT_like"/>
    <property type="match status" value="1"/>
</dbReference>
<keyword evidence="8" id="KW-1185">Reference proteome</keyword>